<name>A0A210QS25_MIZYE</name>
<dbReference type="EMBL" id="NEDP02002206">
    <property type="protein sequence ID" value="OWF51545.1"/>
    <property type="molecule type" value="Genomic_DNA"/>
</dbReference>
<dbReference type="GO" id="GO:0005886">
    <property type="term" value="C:plasma membrane"/>
    <property type="evidence" value="ECO:0007669"/>
    <property type="project" value="UniProtKB-SubCell"/>
</dbReference>
<keyword evidence="4 10" id="KW-1133">Transmembrane helix</keyword>
<keyword evidence="3 10" id="KW-0812">Transmembrane</keyword>
<reference evidence="12 13" key="1">
    <citation type="journal article" date="2017" name="Nat. Ecol. Evol.">
        <title>Scallop genome provides insights into evolution of bilaterian karyotype and development.</title>
        <authorList>
            <person name="Wang S."/>
            <person name="Zhang J."/>
            <person name="Jiao W."/>
            <person name="Li J."/>
            <person name="Xun X."/>
            <person name="Sun Y."/>
            <person name="Guo X."/>
            <person name="Huan P."/>
            <person name="Dong B."/>
            <person name="Zhang L."/>
            <person name="Hu X."/>
            <person name="Sun X."/>
            <person name="Wang J."/>
            <person name="Zhao C."/>
            <person name="Wang Y."/>
            <person name="Wang D."/>
            <person name="Huang X."/>
            <person name="Wang R."/>
            <person name="Lv J."/>
            <person name="Li Y."/>
            <person name="Zhang Z."/>
            <person name="Liu B."/>
            <person name="Lu W."/>
            <person name="Hui Y."/>
            <person name="Liang J."/>
            <person name="Zhou Z."/>
            <person name="Hou R."/>
            <person name="Li X."/>
            <person name="Liu Y."/>
            <person name="Li H."/>
            <person name="Ning X."/>
            <person name="Lin Y."/>
            <person name="Zhao L."/>
            <person name="Xing Q."/>
            <person name="Dou J."/>
            <person name="Li Y."/>
            <person name="Mao J."/>
            <person name="Guo H."/>
            <person name="Dou H."/>
            <person name="Li T."/>
            <person name="Mu C."/>
            <person name="Jiang W."/>
            <person name="Fu Q."/>
            <person name="Fu X."/>
            <person name="Miao Y."/>
            <person name="Liu J."/>
            <person name="Yu Q."/>
            <person name="Li R."/>
            <person name="Liao H."/>
            <person name="Li X."/>
            <person name="Kong Y."/>
            <person name="Jiang Z."/>
            <person name="Chourrout D."/>
            <person name="Li R."/>
            <person name="Bao Z."/>
        </authorList>
    </citation>
    <scope>NUCLEOTIDE SEQUENCE [LARGE SCALE GENOMIC DNA]</scope>
    <source>
        <strain evidence="12 13">PY_sf001</strain>
    </source>
</reference>
<dbReference type="PANTHER" id="PTHR24230">
    <property type="entry name" value="G-PROTEIN COUPLED RECEPTOR"/>
    <property type="match status" value="1"/>
</dbReference>
<protein>
    <submittedName>
        <fullName evidence="12">Cardioacceleratory peptide receptor</fullName>
    </submittedName>
</protein>
<evidence type="ECO:0000256" key="5">
    <source>
        <dbReference type="ARBA" id="ARBA00023040"/>
    </source>
</evidence>
<dbReference type="InterPro" id="IPR000276">
    <property type="entry name" value="GPCR_Rhodpsn"/>
</dbReference>
<gene>
    <name evidence="12" type="ORF">KP79_PYT24345</name>
</gene>
<evidence type="ECO:0000256" key="4">
    <source>
        <dbReference type="ARBA" id="ARBA00022989"/>
    </source>
</evidence>
<dbReference type="OrthoDB" id="6093399at2759"/>
<comment type="subcellular location">
    <subcellularLocation>
        <location evidence="1">Cell membrane</location>
        <topology evidence="1">Multi-pass membrane protein</topology>
    </subcellularLocation>
</comment>
<sequence length="390" mass="44202">MNYTTDLTRNVDNFTSSSLTMSNTTVEPIYDYLYPWSNETSLHSDCAWVLPIQQAILGVELILTLILNGTVILLIIRKGKQNKMAFFVLNLAISDFSMAIFYILPFFITRLVGQWYAGYGPCKMYMYLNQLAMYSSTYMLVFMSVDRVYAIAKPLSATRRGLTYRRLLVVSAWAVAACVAVKDLIYSDLMAFDNGVKLCETEYPEPLIKPFIMLEAVVNVFVPALIVTICYSWIVAVVSRRTKYAINAKQQKEAIAMFSKNILPGNGKTDGKRTDVVRRAKIRSTKVMFAVVSVFLICWSPHTINFLLTVYGVVDFTCTTFILFPLAPLNSMANPIVFLAFNYKTLFVHKRKGNDLNRTSMKTTFSTSTRNNTERSRDLLMPANLPPRDA</sequence>
<evidence type="ECO:0000313" key="13">
    <source>
        <dbReference type="Proteomes" id="UP000242188"/>
    </source>
</evidence>
<dbReference type="GO" id="GO:0008528">
    <property type="term" value="F:G protein-coupled peptide receptor activity"/>
    <property type="evidence" value="ECO:0007669"/>
    <property type="project" value="TreeGrafter"/>
</dbReference>
<keyword evidence="13" id="KW-1185">Reference proteome</keyword>
<organism evidence="12 13">
    <name type="scientific">Mizuhopecten yessoensis</name>
    <name type="common">Japanese scallop</name>
    <name type="synonym">Patinopecten yessoensis</name>
    <dbReference type="NCBI Taxonomy" id="6573"/>
    <lineage>
        <taxon>Eukaryota</taxon>
        <taxon>Metazoa</taxon>
        <taxon>Spiralia</taxon>
        <taxon>Lophotrochozoa</taxon>
        <taxon>Mollusca</taxon>
        <taxon>Bivalvia</taxon>
        <taxon>Autobranchia</taxon>
        <taxon>Pteriomorphia</taxon>
        <taxon>Pectinida</taxon>
        <taxon>Pectinoidea</taxon>
        <taxon>Pectinidae</taxon>
        <taxon>Mizuhopecten</taxon>
    </lineage>
</organism>
<dbReference type="AlphaFoldDB" id="A0A210QS25"/>
<feature type="transmembrane region" description="Helical" evidence="10">
    <location>
        <begin position="287"/>
        <end position="314"/>
    </location>
</feature>
<feature type="transmembrane region" description="Helical" evidence="10">
    <location>
        <begin position="166"/>
        <end position="185"/>
    </location>
</feature>
<dbReference type="PANTHER" id="PTHR24230:SF0">
    <property type="entry name" value="G-PROTEIN COUPLED RECEPTORS FAMILY 1 PROFILE DOMAIN-CONTAINING PROTEIN"/>
    <property type="match status" value="1"/>
</dbReference>
<feature type="region of interest" description="Disordered" evidence="9">
    <location>
        <begin position="359"/>
        <end position="390"/>
    </location>
</feature>
<comment type="caution">
    <text evidence="12">The sequence shown here is derived from an EMBL/GenBank/DDBJ whole genome shotgun (WGS) entry which is preliminary data.</text>
</comment>
<feature type="compositionally biased region" description="Polar residues" evidence="9">
    <location>
        <begin position="359"/>
        <end position="371"/>
    </location>
</feature>
<evidence type="ECO:0000256" key="10">
    <source>
        <dbReference type="SAM" id="Phobius"/>
    </source>
</evidence>
<keyword evidence="5" id="KW-0297">G-protein coupled receptor</keyword>
<feature type="transmembrane region" description="Helical" evidence="10">
    <location>
        <begin position="88"/>
        <end position="112"/>
    </location>
</feature>
<feature type="transmembrane region" description="Helical" evidence="10">
    <location>
        <begin position="216"/>
        <end position="239"/>
    </location>
</feature>
<accession>A0A210QS25</accession>
<dbReference type="Pfam" id="PF00001">
    <property type="entry name" value="7tm_1"/>
    <property type="match status" value="1"/>
</dbReference>
<dbReference type="Gene3D" id="1.20.1070.10">
    <property type="entry name" value="Rhodopsin 7-helix transmembrane proteins"/>
    <property type="match status" value="1"/>
</dbReference>
<evidence type="ECO:0000313" key="12">
    <source>
        <dbReference type="EMBL" id="OWF51545.1"/>
    </source>
</evidence>
<feature type="domain" description="G-protein coupled receptors family 1 profile" evidence="11">
    <location>
        <begin position="67"/>
        <end position="338"/>
    </location>
</feature>
<keyword evidence="8" id="KW-0807">Transducer</keyword>
<feature type="transmembrane region" description="Helical" evidence="10">
    <location>
        <begin position="124"/>
        <end position="145"/>
    </location>
</feature>
<dbReference type="GO" id="GO:0007218">
    <property type="term" value="P:neuropeptide signaling pathway"/>
    <property type="evidence" value="ECO:0007669"/>
    <property type="project" value="TreeGrafter"/>
</dbReference>
<dbReference type="PRINTS" id="PR00237">
    <property type="entry name" value="GPCRRHODOPSN"/>
</dbReference>
<dbReference type="STRING" id="6573.A0A210QS25"/>
<evidence type="ECO:0000256" key="2">
    <source>
        <dbReference type="ARBA" id="ARBA00022475"/>
    </source>
</evidence>
<dbReference type="InterPro" id="IPR017452">
    <property type="entry name" value="GPCR_Rhodpsn_7TM"/>
</dbReference>
<keyword evidence="6 10" id="KW-0472">Membrane</keyword>
<evidence type="ECO:0000256" key="6">
    <source>
        <dbReference type="ARBA" id="ARBA00023136"/>
    </source>
</evidence>
<proteinExistence type="predicted"/>
<feature type="transmembrane region" description="Helical" evidence="10">
    <location>
        <begin position="320"/>
        <end position="341"/>
    </location>
</feature>
<evidence type="ECO:0000256" key="9">
    <source>
        <dbReference type="SAM" id="MobiDB-lite"/>
    </source>
</evidence>
<dbReference type="SUPFAM" id="SSF81321">
    <property type="entry name" value="Family A G protein-coupled receptor-like"/>
    <property type="match status" value="1"/>
</dbReference>
<evidence type="ECO:0000259" key="11">
    <source>
        <dbReference type="PROSITE" id="PS50262"/>
    </source>
</evidence>
<dbReference type="Proteomes" id="UP000242188">
    <property type="component" value="Unassembled WGS sequence"/>
</dbReference>
<dbReference type="PROSITE" id="PS50262">
    <property type="entry name" value="G_PROTEIN_RECEP_F1_2"/>
    <property type="match status" value="1"/>
</dbReference>
<keyword evidence="7 12" id="KW-0675">Receptor</keyword>
<feature type="transmembrane region" description="Helical" evidence="10">
    <location>
        <begin position="55"/>
        <end position="76"/>
    </location>
</feature>
<evidence type="ECO:0000256" key="1">
    <source>
        <dbReference type="ARBA" id="ARBA00004651"/>
    </source>
</evidence>
<evidence type="ECO:0000256" key="3">
    <source>
        <dbReference type="ARBA" id="ARBA00022692"/>
    </source>
</evidence>
<evidence type="ECO:0000256" key="7">
    <source>
        <dbReference type="ARBA" id="ARBA00023170"/>
    </source>
</evidence>
<keyword evidence="2" id="KW-1003">Cell membrane</keyword>
<evidence type="ECO:0000256" key="8">
    <source>
        <dbReference type="ARBA" id="ARBA00023224"/>
    </source>
</evidence>